<keyword evidence="3" id="KW-1185">Reference proteome</keyword>
<dbReference type="Pfam" id="PF06522">
    <property type="entry name" value="B12D"/>
    <property type="match status" value="1"/>
</dbReference>
<dbReference type="PANTHER" id="PTHR14256:SF3">
    <property type="entry name" value="NORMAL MUCOSA OF ESOPHAGUS-SPECIFIC GENE 1 PROTEIN"/>
    <property type="match status" value="1"/>
</dbReference>
<dbReference type="InterPro" id="IPR010530">
    <property type="entry name" value="B12D"/>
</dbReference>
<name>A0A7I8W5X2_9ANNE</name>
<proteinExistence type="predicted"/>
<dbReference type="AlphaFoldDB" id="A0A7I8W5X2"/>
<evidence type="ECO:0000313" key="2">
    <source>
        <dbReference type="EMBL" id="CAD5123310.1"/>
    </source>
</evidence>
<sequence>MSGGSALFGLKALRQKWELIPLVGILGTACIGATAYSIYAVATKSDVRVNKTKAVAPWEEVNPNVPQKLLTLNQKYAENAELEALRKEIGSYKC</sequence>
<dbReference type="OrthoDB" id="5511684at2759"/>
<reference evidence="2 3" key="1">
    <citation type="submission" date="2020-08" db="EMBL/GenBank/DDBJ databases">
        <authorList>
            <person name="Hejnol A."/>
        </authorList>
    </citation>
    <scope>NUCLEOTIDE SEQUENCE [LARGE SCALE GENOMIC DNA]</scope>
</reference>
<dbReference type="EMBL" id="CAJFCJ010000019">
    <property type="protein sequence ID" value="CAD5123310.1"/>
    <property type="molecule type" value="Genomic_DNA"/>
</dbReference>
<evidence type="ECO:0000256" key="1">
    <source>
        <dbReference type="SAM" id="Phobius"/>
    </source>
</evidence>
<organism evidence="2 3">
    <name type="scientific">Dimorphilus gyrociliatus</name>
    <dbReference type="NCBI Taxonomy" id="2664684"/>
    <lineage>
        <taxon>Eukaryota</taxon>
        <taxon>Metazoa</taxon>
        <taxon>Spiralia</taxon>
        <taxon>Lophotrochozoa</taxon>
        <taxon>Annelida</taxon>
        <taxon>Polychaeta</taxon>
        <taxon>Polychaeta incertae sedis</taxon>
        <taxon>Dinophilidae</taxon>
        <taxon>Dimorphilus</taxon>
    </lineage>
</organism>
<keyword evidence="1" id="KW-1133">Transmembrane helix</keyword>
<gene>
    <name evidence="2" type="ORF">DGYR_LOCUS10997</name>
</gene>
<dbReference type="PANTHER" id="PTHR14256">
    <property type="entry name" value="NADH-UBIQUINONE OXIDOREDUCTASE MLRQ SUBUNIT"/>
    <property type="match status" value="1"/>
</dbReference>
<keyword evidence="1" id="KW-0812">Transmembrane</keyword>
<dbReference type="Proteomes" id="UP000549394">
    <property type="component" value="Unassembled WGS sequence"/>
</dbReference>
<protein>
    <submittedName>
        <fullName evidence="2">DgyrCDS11666</fullName>
    </submittedName>
</protein>
<comment type="caution">
    <text evidence="2">The sequence shown here is derived from an EMBL/GenBank/DDBJ whole genome shotgun (WGS) entry which is preliminary data.</text>
</comment>
<accession>A0A7I8W5X2</accession>
<evidence type="ECO:0000313" key="3">
    <source>
        <dbReference type="Proteomes" id="UP000549394"/>
    </source>
</evidence>
<feature type="transmembrane region" description="Helical" evidence="1">
    <location>
        <begin position="20"/>
        <end position="42"/>
    </location>
</feature>
<keyword evidence="1" id="KW-0472">Membrane</keyword>